<organism evidence="3 4">
    <name type="scientific">Brevibacillus invocatus</name>
    <dbReference type="NCBI Taxonomy" id="173959"/>
    <lineage>
        <taxon>Bacteria</taxon>
        <taxon>Bacillati</taxon>
        <taxon>Bacillota</taxon>
        <taxon>Bacilli</taxon>
        <taxon>Bacillales</taxon>
        <taxon>Paenibacillaceae</taxon>
        <taxon>Brevibacillus</taxon>
    </lineage>
</organism>
<protein>
    <submittedName>
        <fullName evidence="3">CPBP family intramembrane metalloprotease</fullName>
    </submittedName>
</protein>
<evidence type="ECO:0000313" key="4">
    <source>
        <dbReference type="Proteomes" id="UP000282028"/>
    </source>
</evidence>
<keyword evidence="3" id="KW-0378">Hydrolase</keyword>
<feature type="transmembrane region" description="Helical" evidence="1">
    <location>
        <begin position="7"/>
        <end position="26"/>
    </location>
</feature>
<name>A0A3M8C9C2_9BACL</name>
<dbReference type="InterPro" id="IPR003675">
    <property type="entry name" value="Rce1/LyrA-like_dom"/>
</dbReference>
<dbReference type="Pfam" id="PF02517">
    <property type="entry name" value="Rce1-like"/>
    <property type="match status" value="1"/>
</dbReference>
<dbReference type="Proteomes" id="UP000282028">
    <property type="component" value="Unassembled WGS sequence"/>
</dbReference>
<feature type="transmembrane region" description="Helical" evidence="1">
    <location>
        <begin position="174"/>
        <end position="195"/>
    </location>
</feature>
<dbReference type="GO" id="GO:0006508">
    <property type="term" value="P:proteolysis"/>
    <property type="evidence" value="ECO:0007669"/>
    <property type="project" value="UniProtKB-KW"/>
</dbReference>
<keyword evidence="1" id="KW-1133">Transmembrane helix</keyword>
<keyword evidence="4" id="KW-1185">Reference proteome</keyword>
<dbReference type="GO" id="GO:0004175">
    <property type="term" value="F:endopeptidase activity"/>
    <property type="evidence" value="ECO:0007669"/>
    <property type="project" value="UniProtKB-ARBA"/>
</dbReference>
<dbReference type="OrthoDB" id="449657at2"/>
<dbReference type="EMBL" id="RHHR01000026">
    <property type="protein sequence ID" value="RNB72268.1"/>
    <property type="molecule type" value="Genomic_DNA"/>
</dbReference>
<gene>
    <name evidence="3" type="ORF">EDM52_14020</name>
</gene>
<feature type="transmembrane region" description="Helical" evidence="1">
    <location>
        <begin position="32"/>
        <end position="53"/>
    </location>
</feature>
<evidence type="ECO:0000256" key="1">
    <source>
        <dbReference type="SAM" id="Phobius"/>
    </source>
</evidence>
<keyword evidence="1" id="KW-0472">Membrane</keyword>
<dbReference type="AlphaFoldDB" id="A0A3M8C9C2"/>
<dbReference type="GO" id="GO:0008237">
    <property type="term" value="F:metallopeptidase activity"/>
    <property type="evidence" value="ECO:0007669"/>
    <property type="project" value="UniProtKB-KW"/>
</dbReference>
<evidence type="ECO:0000259" key="2">
    <source>
        <dbReference type="Pfam" id="PF02517"/>
    </source>
</evidence>
<evidence type="ECO:0000313" key="3">
    <source>
        <dbReference type="EMBL" id="RNB72268.1"/>
    </source>
</evidence>
<feature type="transmembrane region" description="Helical" evidence="1">
    <location>
        <begin position="207"/>
        <end position="226"/>
    </location>
</feature>
<keyword evidence="3" id="KW-0645">Protease</keyword>
<accession>A0A3M8C9C2</accession>
<sequence length="227" mass="25992">MSRKRSLLLLIGYGFAATLAIFYGLVERQSLFVTFVSFHLLVCLGIPLLHGWWEGSLRSSWQQAWGHYERRGTRFGLVLGAMLMIGGLAGIWLLLQTPGRAEDIRSVLEHWGLDAQWIWWFSIYLVVINSLLEELLWRGFVLQRLLHVMTFPAAILLTSFFFSLYHLIITSVLFGVLWGSLMTLLVFGVGVLWSWMKGLFPSVYPTWLSHMLADVGLVAGVILWVYR</sequence>
<feature type="transmembrane region" description="Helical" evidence="1">
    <location>
        <begin position="74"/>
        <end position="95"/>
    </location>
</feature>
<feature type="domain" description="CAAX prenyl protease 2/Lysostaphin resistance protein A-like" evidence="2">
    <location>
        <begin position="116"/>
        <end position="215"/>
    </location>
</feature>
<proteinExistence type="predicted"/>
<dbReference type="GO" id="GO:0080120">
    <property type="term" value="P:CAAX-box protein maturation"/>
    <property type="evidence" value="ECO:0007669"/>
    <property type="project" value="UniProtKB-ARBA"/>
</dbReference>
<feature type="transmembrane region" description="Helical" evidence="1">
    <location>
        <begin position="144"/>
        <end position="168"/>
    </location>
</feature>
<keyword evidence="3" id="KW-0482">Metalloprotease</keyword>
<keyword evidence="1" id="KW-0812">Transmembrane</keyword>
<reference evidence="3 4" key="1">
    <citation type="submission" date="2018-10" db="EMBL/GenBank/DDBJ databases">
        <title>Phylogenomics of Brevibacillus.</title>
        <authorList>
            <person name="Dunlap C."/>
        </authorList>
    </citation>
    <scope>NUCLEOTIDE SEQUENCE [LARGE SCALE GENOMIC DNA]</scope>
    <source>
        <strain evidence="3 4">JCM 12215</strain>
    </source>
</reference>
<comment type="caution">
    <text evidence="3">The sequence shown here is derived from an EMBL/GenBank/DDBJ whole genome shotgun (WGS) entry which is preliminary data.</text>
</comment>
<dbReference type="RefSeq" id="WP_122909602.1">
    <property type="nucleotide sequence ID" value="NZ_CBCSBE010000002.1"/>
</dbReference>